<dbReference type="Pfam" id="PF00531">
    <property type="entry name" value="Death"/>
    <property type="match status" value="1"/>
</dbReference>
<evidence type="ECO:0000259" key="2">
    <source>
        <dbReference type="Pfam" id="PF00531"/>
    </source>
</evidence>
<proteinExistence type="predicted"/>
<dbReference type="Gene3D" id="1.10.533.10">
    <property type="entry name" value="Death Domain, Fas"/>
    <property type="match status" value="1"/>
</dbReference>
<gene>
    <name evidence="3" type="ORF">BSL78_09021</name>
</gene>
<name>A0A2G8L1F6_STIJA</name>
<dbReference type="AlphaFoldDB" id="A0A2G8L1F6"/>
<reference evidence="3 4" key="1">
    <citation type="journal article" date="2017" name="PLoS Biol.">
        <title>The sea cucumber genome provides insights into morphological evolution and visceral regeneration.</title>
        <authorList>
            <person name="Zhang X."/>
            <person name="Sun L."/>
            <person name="Yuan J."/>
            <person name="Sun Y."/>
            <person name="Gao Y."/>
            <person name="Zhang L."/>
            <person name="Li S."/>
            <person name="Dai H."/>
            <person name="Hamel J.F."/>
            <person name="Liu C."/>
            <person name="Yu Y."/>
            <person name="Liu S."/>
            <person name="Lin W."/>
            <person name="Guo K."/>
            <person name="Jin S."/>
            <person name="Xu P."/>
            <person name="Storey K.B."/>
            <person name="Huan P."/>
            <person name="Zhang T."/>
            <person name="Zhou Y."/>
            <person name="Zhang J."/>
            <person name="Lin C."/>
            <person name="Li X."/>
            <person name="Xing L."/>
            <person name="Huo D."/>
            <person name="Sun M."/>
            <person name="Wang L."/>
            <person name="Mercier A."/>
            <person name="Li F."/>
            <person name="Yang H."/>
            <person name="Xiang J."/>
        </authorList>
    </citation>
    <scope>NUCLEOTIDE SEQUENCE [LARGE SCALE GENOMIC DNA]</scope>
    <source>
        <strain evidence="3">Shaxun</strain>
        <tissue evidence="3">Muscle</tissue>
    </source>
</reference>
<feature type="transmembrane region" description="Helical" evidence="1">
    <location>
        <begin position="373"/>
        <end position="400"/>
    </location>
</feature>
<dbReference type="EMBL" id="MRZV01000264">
    <property type="protein sequence ID" value="PIK54093.1"/>
    <property type="molecule type" value="Genomic_DNA"/>
</dbReference>
<dbReference type="OrthoDB" id="10051937at2759"/>
<comment type="caution">
    <text evidence="3">The sequence shown here is derived from an EMBL/GenBank/DDBJ whole genome shotgun (WGS) entry which is preliminary data.</text>
</comment>
<sequence>MCKAVHVTYIGSLMDRVGYKFSDIKVKELPLFYHLTVDLSTLLDQDDALGNDFQRFLSLMGFCMPEIGFLESRYKRPTVEALKSWPGSTVELVRILRKCEREDAVFCVRRWLGYLALLSRYERMRTFGSDIPSEFRETREPSRILTPPSKPSSFISRDYTETDLPSIEQLLNEQYFPSNKRRRSASFLVIDDHDTSPIRKSSEYLCRKFTSLVKNCFLIPKDATWMTNSTAYINNFARVFCFTMIVVNLIDSIFSPRHCPDYWMELVISILPVMESIYVDKHIEPYKEIIRKVIICQERMTTLQSALTKKLLHRKDGTCSDCCFQKEVDISRKPSLNYGSCECVDIYNELQQEKKNYHSYFRQAIPKYSDLKLCVFSTLVAEASIIMLLLLDCVLCSTFASLHERLRNGFTGIAYGLLFVDCFYNVVVILCYYHDSTPQTVIRKDRFRQRIDVELEESHLRHRARTHPSEE</sequence>
<keyword evidence="1" id="KW-1133">Transmembrane helix</keyword>
<keyword evidence="1" id="KW-0812">Transmembrane</keyword>
<keyword evidence="4" id="KW-1185">Reference proteome</keyword>
<protein>
    <recommendedName>
        <fullName evidence="2">Death domain-containing protein</fullName>
    </recommendedName>
</protein>
<keyword evidence="1" id="KW-0472">Membrane</keyword>
<dbReference type="Proteomes" id="UP000230750">
    <property type="component" value="Unassembled WGS sequence"/>
</dbReference>
<dbReference type="SUPFAM" id="SSF47986">
    <property type="entry name" value="DEATH domain"/>
    <property type="match status" value="1"/>
</dbReference>
<feature type="domain" description="Death" evidence="2">
    <location>
        <begin position="39"/>
        <end position="110"/>
    </location>
</feature>
<accession>A0A2G8L1F6</accession>
<dbReference type="InterPro" id="IPR000488">
    <property type="entry name" value="Death_dom"/>
</dbReference>
<dbReference type="InterPro" id="IPR011029">
    <property type="entry name" value="DEATH-like_dom_sf"/>
</dbReference>
<dbReference type="GO" id="GO:0007165">
    <property type="term" value="P:signal transduction"/>
    <property type="evidence" value="ECO:0007669"/>
    <property type="project" value="InterPro"/>
</dbReference>
<organism evidence="3 4">
    <name type="scientific">Stichopus japonicus</name>
    <name type="common">Sea cucumber</name>
    <dbReference type="NCBI Taxonomy" id="307972"/>
    <lineage>
        <taxon>Eukaryota</taxon>
        <taxon>Metazoa</taxon>
        <taxon>Echinodermata</taxon>
        <taxon>Eleutherozoa</taxon>
        <taxon>Echinozoa</taxon>
        <taxon>Holothuroidea</taxon>
        <taxon>Aspidochirotacea</taxon>
        <taxon>Aspidochirotida</taxon>
        <taxon>Stichopodidae</taxon>
        <taxon>Apostichopus</taxon>
    </lineage>
</organism>
<evidence type="ECO:0000313" key="4">
    <source>
        <dbReference type="Proteomes" id="UP000230750"/>
    </source>
</evidence>
<evidence type="ECO:0000256" key="1">
    <source>
        <dbReference type="SAM" id="Phobius"/>
    </source>
</evidence>
<feature type="transmembrane region" description="Helical" evidence="1">
    <location>
        <begin position="412"/>
        <end position="433"/>
    </location>
</feature>
<evidence type="ECO:0000313" key="3">
    <source>
        <dbReference type="EMBL" id="PIK54093.1"/>
    </source>
</evidence>